<protein>
    <submittedName>
        <fullName evidence="2">Uncharacterized protein</fullName>
    </submittedName>
</protein>
<accession>A0A452F731</accession>
<dbReference type="STRING" id="9925.ENSCHIP00000019941"/>
<proteinExistence type="predicted"/>
<feature type="region of interest" description="Disordered" evidence="1">
    <location>
        <begin position="1"/>
        <end position="92"/>
    </location>
</feature>
<evidence type="ECO:0000313" key="3">
    <source>
        <dbReference type="Proteomes" id="UP000291000"/>
    </source>
</evidence>
<dbReference type="EMBL" id="LWLT01000019">
    <property type="status" value="NOT_ANNOTATED_CDS"/>
    <property type="molecule type" value="Genomic_DNA"/>
</dbReference>
<organism evidence="2 3">
    <name type="scientific">Capra hircus</name>
    <name type="common">Goat</name>
    <dbReference type="NCBI Taxonomy" id="9925"/>
    <lineage>
        <taxon>Eukaryota</taxon>
        <taxon>Metazoa</taxon>
        <taxon>Chordata</taxon>
        <taxon>Craniata</taxon>
        <taxon>Vertebrata</taxon>
        <taxon>Euteleostomi</taxon>
        <taxon>Mammalia</taxon>
        <taxon>Eutheria</taxon>
        <taxon>Laurasiatheria</taxon>
        <taxon>Artiodactyla</taxon>
        <taxon>Ruminantia</taxon>
        <taxon>Pecora</taxon>
        <taxon>Bovidae</taxon>
        <taxon>Caprinae</taxon>
        <taxon>Capra</taxon>
    </lineage>
</organism>
<keyword evidence="3" id="KW-1185">Reference proteome</keyword>
<dbReference type="Bgee" id="ENSCHIG00000018762">
    <property type="expression patterns" value="Expressed in ileum"/>
</dbReference>
<evidence type="ECO:0000313" key="2">
    <source>
        <dbReference type="Ensembl" id="ENSCHIP00000019941.1"/>
    </source>
</evidence>
<feature type="compositionally biased region" description="Basic and acidic residues" evidence="1">
    <location>
        <begin position="11"/>
        <end position="32"/>
    </location>
</feature>
<name>A0A452F731_CAPHI</name>
<dbReference type="Ensembl" id="ENSCHIT00000027765.1">
    <property type="protein sequence ID" value="ENSCHIP00000019941.1"/>
    <property type="gene ID" value="ENSCHIG00000018762.1"/>
</dbReference>
<reference evidence="2" key="2">
    <citation type="submission" date="2025-08" db="UniProtKB">
        <authorList>
            <consortium name="Ensembl"/>
        </authorList>
    </citation>
    <scope>IDENTIFICATION</scope>
</reference>
<evidence type="ECO:0000256" key="1">
    <source>
        <dbReference type="SAM" id="MobiDB-lite"/>
    </source>
</evidence>
<dbReference type="GeneTree" id="ENSGT00960000190734"/>
<reference evidence="2" key="3">
    <citation type="submission" date="2025-09" db="UniProtKB">
        <authorList>
            <consortium name="Ensembl"/>
        </authorList>
    </citation>
    <scope>IDENTIFICATION</scope>
</reference>
<sequence length="92" mass="10110">MSAEVPQAASAEEKKEIEDEVISPEKAEEAKVRRQNPGGSNFLSLACCHSWGRKESDTTDKMKNKQLPTATPDKTEDLPQWKPSLVVSKLAG</sequence>
<feature type="compositionally biased region" description="Basic and acidic residues" evidence="1">
    <location>
        <begin position="52"/>
        <end position="63"/>
    </location>
</feature>
<dbReference type="Proteomes" id="UP000291000">
    <property type="component" value="Chromosome 21"/>
</dbReference>
<reference evidence="2 3" key="1">
    <citation type="submission" date="2016-04" db="EMBL/GenBank/DDBJ databases">
        <title>Polished mammalian reference genomes with single-molecule sequencing and chromosome conformation capture applied to the Capra hircus genome.</title>
        <authorList>
            <person name="Bickhart D.M."/>
            <person name="Koren S."/>
            <person name="Rosen B."/>
            <person name="Hastie A."/>
            <person name="Liachko I."/>
            <person name="Sullivan S.T."/>
            <person name="Burton J."/>
            <person name="Sayre B.L."/>
            <person name="Huson H.J."/>
            <person name="Lee J."/>
            <person name="Lam E."/>
            <person name="Kelley C.M."/>
            <person name="Hutchison J.L."/>
            <person name="Zhou Y."/>
            <person name="Sun J."/>
            <person name="Crisa A."/>
            <person name="Schwartz J.C."/>
            <person name="Hammond J.A."/>
            <person name="Schroeder S.G."/>
            <person name="Liu G.E."/>
            <person name="Dunham M."/>
            <person name="Shendure J."/>
            <person name="Sonstegard T.S."/>
            <person name="Phillippy A.M."/>
            <person name="Van Tassell C.P."/>
            <person name="Smith T.P."/>
        </authorList>
    </citation>
    <scope>NUCLEOTIDE SEQUENCE [LARGE SCALE GENOMIC DNA]</scope>
</reference>
<dbReference type="AlphaFoldDB" id="A0A452F731"/>